<evidence type="ECO:0000313" key="2">
    <source>
        <dbReference type="EMBL" id="EGG09034.1"/>
    </source>
</evidence>
<dbReference type="InParanoid" id="F4RE59"/>
<gene>
    <name evidence="2" type="ORF">MELLADRAFT_123299</name>
</gene>
<evidence type="ECO:0000256" key="1">
    <source>
        <dbReference type="SAM" id="SignalP"/>
    </source>
</evidence>
<dbReference type="RefSeq" id="XP_007407394.1">
    <property type="nucleotide sequence ID" value="XM_007407332.1"/>
</dbReference>
<proteinExistence type="predicted"/>
<feature type="signal peptide" evidence="1">
    <location>
        <begin position="1"/>
        <end position="20"/>
    </location>
</feature>
<keyword evidence="1" id="KW-0732">Signal</keyword>
<dbReference type="KEGG" id="mlr:MELLADRAFT_123299"/>
<dbReference type="EMBL" id="GL883098">
    <property type="protein sequence ID" value="EGG09034.1"/>
    <property type="molecule type" value="Genomic_DNA"/>
</dbReference>
<accession>F4RE59</accession>
<organism evidence="3">
    <name type="scientific">Melampsora larici-populina (strain 98AG31 / pathotype 3-4-7)</name>
    <name type="common">Poplar leaf rust fungus</name>
    <dbReference type="NCBI Taxonomy" id="747676"/>
    <lineage>
        <taxon>Eukaryota</taxon>
        <taxon>Fungi</taxon>
        <taxon>Dikarya</taxon>
        <taxon>Basidiomycota</taxon>
        <taxon>Pucciniomycotina</taxon>
        <taxon>Pucciniomycetes</taxon>
        <taxon>Pucciniales</taxon>
        <taxon>Melampsoraceae</taxon>
        <taxon>Melampsora</taxon>
    </lineage>
</organism>
<keyword evidence="3" id="KW-1185">Reference proteome</keyword>
<name>F4RE59_MELLP</name>
<reference evidence="3" key="1">
    <citation type="journal article" date="2011" name="Proc. Natl. Acad. Sci. U.S.A.">
        <title>Obligate biotrophy features unraveled by the genomic analysis of rust fungi.</title>
        <authorList>
            <person name="Duplessis S."/>
            <person name="Cuomo C.A."/>
            <person name="Lin Y.-C."/>
            <person name="Aerts A."/>
            <person name="Tisserant E."/>
            <person name="Veneault-Fourrey C."/>
            <person name="Joly D.L."/>
            <person name="Hacquard S."/>
            <person name="Amselem J."/>
            <person name="Cantarel B.L."/>
            <person name="Chiu R."/>
            <person name="Coutinho P.M."/>
            <person name="Feau N."/>
            <person name="Field M."/>
            <person name="Frey P."/>
            <person name="Gelhaye E."/>
            <person name="Goldberg J."/>
            <person name="Grabherr M.G."/>
            <person name="Kodira C.D."/>
            <person name="Kohler A."/>
            <person name="Kuees U."/>
            <person name="Lindquist E.A."/>
            <person name="Lucas S.M."/>
            <person name="Mago R."/>
            <person name="Mauceli E."/>
            <person name="Morin E."/>
            <person name="Murat C."/>
            <person name="Pangilinan J.L."/>
            <person name="Park R."/>
            <person name="Pearson M."/>
            <person name="Quesneville H."/>
            <person name="Rouhier N."/>
            <person name="Sakthikumar S."/>
            <person name="Salamov A.A."/>
            <person name="Schmutz J."/>
            <person name="Selles B."/>
            <person name="Shapiro H."/>
            <person name="Tanguay P."/>
            <person name="Tuskan G.A."/>
            <person name="Henrissat B."/>
            <person name="Van de Peer Y."/>
            <person name="Rouze P."/>
            <person name="Ellis J.G."/>
            <person name="Dodds P.N."/>
            <person name="Schein J.E."/>
            <person name="Zhong S."/>
            <person name="Hamelin R.C."/>
            <person name="Grigoriev I.V."/>
            <person name="Szabo L.J."/>
            <person name="Martin F."/>
        </authorList>
    </citation>
    <scope>NUCLEOTIDE SEQUENCE [LARGE SCALE GENOMIC DNA]</scope>
    <source>
        <strain evidence="3">98AG31 / pathotype 3-4-7</strain>
    </source>
</reference>
<evidence type="ECO:0000313" key="3">
    <source>
        <dbReference type="Proteomes" id="UP000001072"/>
    </source>
</evidence>
<dbReference type="GeneID" id="18926337"/>
<dbReference type="OrthoDB" id="4825549at2759"/>
<dbReference type="Proteomes" id="UP000001072">
    <property type="component" value="Unassembled WGS sequence"/>
</dbReference>
<protein>
    <submittedName>
        <fullName evidence="2">Secreted protein</fullName>
    </submittedName>
</protein>
<dbReference type="AlphaFoldDB" id="F4RE59"/>
<sequence>MNLLLTLYLLCSMTISYVISVECYNGGQTWGNSAQKEILMDNLDNLCRQLTGNYPVNTAASRCMQGEEKPGNQHDFVFRNLANFPRVLTMDVCLKLIKADIQACPMGGYVNGKDWFHTSDPNEGECD</sequence>
<dbReference type="VEuPathDB" id="FungiDB:MELLADRAFT_123299"/>
<dbReference type="HOGENOM" id="CLU_150815_1_0_1"/>
<feature type="chain" id="PRO_5003315088" evidence="1">
    <location>
        <begin position="21"/>
        <end position="127"/>
    </location>
</feature>